<dbReference type="SMART" id="SM00387">
    <property type="entry name" value="HATPase_c"/>
    <property type="match status" value="1"/>
</dbReference>
<dbReference type="InterPro" id="IPR050736">
    <property type="entry name" value="Sensor_HK_Regulatory"/>
</dbReference>
<evidence type="ECO:0000256" key="6">
    <source>
        <dbReference type="ARBA" id="ARBA00023012"/>
    </source>
</evidence>
<reference evidence="9 10" key="1">
    <citation type="journal article" date="2017" name="ISME J.">
        <title>Potential for microbial H2 and metal transformations associated with novel bacteria and archaea in deep terrestrial subsurface sediments.</title>
        <authorList>
            <person name="Hernsdorf A.W."/>
            <person name="Amano Y."/>
            <person name="Miyakawa K."/>
            <person name="Ise K."/>
            <person name="Suzuki Y."/>
            <person name="Anantharaman K."/>
            <person name="Probst A."/>
            <person name="Burstein D."/>
            <person name="Thomas B.C."/>
            <person name="Banfield J.F."/>
        </authorList>
    </citation>
    <scope>NUCLEOTIDE SEQUENCE [LARGE SCALE GENOMIC DNA]</scope>
    <source>
        <strain evidence="9">HGW-Wallbacteria-1</strain>
    </source>
</reference>
<keyword evidence="4" id="KW-0808">Transferase</keyword>
<dbReference type="Proteomes" id="UP000233256">
    <property type="component" value="Unassembled WGS sequence"/>
</dbReference>
<keyword evidence="5" id="KW-0418">Kinase</keyword>
<dbReference type="PRINTS" id="PR00344">
    <property type="entry name" value="BCTRLSENSOR"/>
</dbReference>
<accession>A0A2N1PR19</accession>
<proteinExistence type="predicted"/>
<name>A0A2N1PR19_9BACT</name>
<keyword evidence="7" id="KW-0472">Membrane</keyword>
<evidence type="ECO:0000256" key="5">
    <source>
        <dbReference type="ARBA" id="ARBA00022777"/>
    </source>
</evidence>
<dbReference type="Gene3D" id="3.30.565.10">
    <property type="entry name" value="Histidine kinase-like ATPase, C-terminal domain"/>
    <property type="match status" value="1"/>
</dbReference>
<dbReference type="GO" id="GO:0000155">
    <property type="term" value="F:phosphorelay sensor kinase activity"/>
    <property type="evidence" value="ECO:0007669"/>
    <property type="project" value="InterPro"/>
</dbReference>
<dbReference type="PANTHER" id="PTHR43711">
    <property type="entry name" value="TWO-COMPONENT HISTIDINE KINASE"/>
    <property type="match status" value="1"/>
</dbReference>
<dbReference type="SMART" id="SM00388">
    <property type="entry name" value="HisKA"/>
    <property type="match status" value="1"/>
</dbReference>
<feature type="domain" description="Histidine kinase" evidence="8">
    <location>
        <begin position="131"/>
        <end position="364"/>
    </location>
</feature>
<gene>
    <name evidence="9" type="ORF">CVV64_07840</name>
</gene>
<evidence type="ECO:0000256" key="1">
    <source>
        <dbReference type="ARBA" id="ARBA00000085"/>
    </source>
</evidence>
<dbReference type="Pfam" id="PF00512">
    <property type="entry name" value="HisKA"/>
    <property type="match status" value="1"/>
</dbReference>
<evidence type="ECO:0000256" key="2">
    <source>
        <dbReference type="ARBA" id="ARBA00012438"/>
    </source>
</evidence>
<dbReference type="PROSITE" id="PS50109">
    <property type="entry name" value="HIS_KIN"/>
    <property type="match status" value="1"/>
</dbReference>
<protein>
    <recommendedName>
        <fullName evidence="2">histidine kinase</fullName>
        <ecNumber evidence="2">2.7.13.3</ecNumber>
    </recommendedName>
</protein>
<evidence type="ECO:0000259" key="8">
    <source>
        <dbReference type="PROSITE" id="PS50109"/>
    </source>
</evidence>
<evidence type="ECO:0000256" key="4">
    <source>
        <dbReference type="ARBA" id="ARBA00022679"/>
    </source>
</evidence>
<dbReference type="EMBL" id="PGXC01000004">
    <property type="protein sequence ID" value="PKK90780.1"/>
    <property type="molecule type" value="Genomic_DNA"/>
</dbReference>
<evidence type="ECO:0000256" key="7">
    <source>
        <dbReference type="SAM" id="Phobius"/>
    </source>
</evidence>
<dbReference type="AlphaFoldDB" id="A0A2N1PR19"/>
<feature type="transmembrane region" description="Helical" evidence="7">
    <location>
        <begin position="7"/>
        <end position="25"/>
    </location>
</feature>
<dbReference type="SUPFAM" id="SSF55874">
    <property type="entry name" value="ATPase domain of HSP90 chaperone/DNA topoisomerase II/histidine kinase"/>
    <property type="match status" value="1"/>
</dbReference>
<comment type="catalytic activity">
    <reaction evidence="1">
        <text>ATP + protein L-histidine = ADP + protein N-phospho-L-histidine.</text>
        <dbReference type="EC" id="2.7.13.3"/>
    </reaction>
</comment>
<feature type="transmembrane region" description="Helical" evidence="7">
    <location>
        <begin position="84"/>
        <end position="103"/>
    </location>
</feature>
<dbReference type="SUPFAM" id="SSF47384">
    <property type="entry name" value="Homodimeric domain of signal transducing histidine kinase"/>
    <property type="match status" value="1"/>
</dbReference>
<evidence type="ECO:0000313" key="10">
    <source>
        <dbReference type="Proteomes" id="UP000233256"/>
    </source>
</evidence>
<sequence>MWFPYRIIIEGFAYLIILAIGFVDFHTDHEIFLSFFYLIPILMIAILSDRNRVKLTLVSLFASGTWLAVDLTRGFDYNHPAIPYWNALGRFMIFIIVAFLYSIQEDQKVELLEKNIHLQEADKLKNEFLGMAAHDMRSPLSIIKLYADSGIQNTDSVIEPLKESPESENFITLSRTRKSLEVISRCAGFMLDLLSDLLDITRIESGKVSPDLILEDYNLFIEEIVKIYRPKASNLNQELLFIGGIISKKVAFDRNMLCQVIYNLIDNAMKYSPLHSTITIESEEMENYLETRITDQGQGIPEEKLPALFDAFNKSSIKPSRGERSTGLGLSIVKRIVESHGGKVWVRSRPGEGSTFGFTLPLNRPT</sequence>
<dbReference type="Pfam" id="PF02518">
    <property type="entry name" value="HATPase_c"/>
    <property type="match status" value="1"/>
</dbReference>
<dbReference type="FunFam" id="3.30.565.10:FF:000006">
    <property type="entry name" value="Sensor histidine kinase WalK"/>
    <property type="match status" value="1"/>
</dbReference>
<dbReference type="InterPro" id="IPR005467">
    <property type="entry name" value="His_kinase_dom"/>
</dbReference>
<keyword evidence="6" id="KW-0902">Two-component regulatory system</keyword>
<dbReference type="EC" id="2.7.13.3" evidence="2"/>
<dbReference type="InterPro" id="IPR003661">
    <property type="entry name" value="HisK_dim/P_dom"/>
</dbReference>
<keyword evidence="7" id="KW-0812">Transmembrane</keyword>
<dbReference type="PANTHER" id="PTHR43711:SF1">
    <property type="entry name" value="HISTIDINE KINASE 1"/>
    <property type="match status" value="1"/>
</dbReference>
<feature type="transmembrane region" description="Helical" evidence="7">
    <location>
        <begin position="55"/>
        <end position="72"/>
    </location>
</feature>
<keyword evidence="7" id="KW-1133">Transmembrane helix</keyword>
<dbReference type="InterPro" id="IPR036890">
    <property type="entry name" value="HATPase_C_sf"/>
</dbReference>
<dbReference type="InterPro" id="IPR004358">
    <property type="entry name" value="Sig_transdc_His_kin-like_C"/>
</dbReference>
<dbReference type="CDD" id="cd00082">
    <property type="entry name" value="HisKA"/>
    <property type="match status" value="1"/>
</dbReference>
<dbReference type="InterPro" id="IPR003594">
    <property type="entry name" value="HATPase_dom"/>
</dbReference>
<keyword evidence="3" id="KW-0597">Phosphoprotein</keyword>
<evidence type="ECO:0000256" key="3">
    <source>
        <dbReference type="ARBA" id="ARBA00022553"/>
    </source>
</evidence>
<dbReference type="InterPro" id="IPR036097">
    <property type="entry name" value="HisK_dim/P_sf"/>
</dbReference>
<dbReference type="Gene3D" id="1.10.287.130">
    <property type="match status" value="1"/>
</dbReference>
<organism evidence="9 10">
    <name type="scientific">Candidatus Wallbacteria bacterium HGW-Wallbacteria-1</name>
    <dbReference type="NCBI Taxonomy" id="2013854"/>
    <lineage>
        <taxon>Bacteria</taxon>
        <taxon>Candidatus Walliibacteriota</taxon>
    </lineage>
</organism>
<dbReference type="CDD" id="cd00075">
    <property type="entry name" value="HATPase"/>
    <property type="match status" value="1"/>
</dbReference>
<evidence type="ECO:0000313" key="9">
    <source>
        <dbReference type="EMBL" id="PKK90780.1"/>
    </source>
</evidence>
<feature type="transmembrane region" description="Helical" evidence="7">
    <location>
        <begin position="31"/>
        <end position="48"/>
    </location>
</feature>
<comment type="caution">
    <text evidence="9">The sequence shown here is derived from an EMBL/GenBank/DDBJ whole genome shotgun (WGS) entry which is preliminary data.</text>
</comment>